<keyword evidence="2" id="KW-1185">Reference proteome</keyword>
<reference evidence="1 2" key="1">
    <citation type="journal article" date="2023" name="ACS Omega">
        <title>Identification of the Neoaspergillic Acid Biosynthesis Gene Cluster by Establishing an In Vitro CRISPR-Ribonucleoprotein Genetic System in Aspergillus melleus.</title>
        <authorList>
            <person name="Yuan B."/>
            <person name="Grau M.F."/>
            <person name="Murata R.M."/>
            <person name="Torok T."/>
            <person name="Venkateswaran K."/>
            <person name="Stajich J.E."/>
            <person name="Wang C.C.C."/>
        </authorList>
    </citation>
    <scope>NUCLEOTIDE SEQUENCE [LARGE SCALE GENOMIC DNA]</scope>
    <source>
        <strain evidence="1 2">IMV 1140</strain>
    </source>
</reference>
<evidence type="ECO:0000313" key="1">
    <source>
        <dbReference type="EMBL" id="KAK1149079.1"/>
    </source>
</evidence>
<protein>
    <submittedName>
        <fullName evidence="1">Uncharacterized protein</fullName>
    </submittedName>
</protein>
<accession>A0ACC3BET0</accession>
<proteinExistence type="predicted"/>
<dbReference type="Proteomes" id="UP001177260">
    <property type="component" value="Unassembled WGS sequence"/>
</dbReference>
<sequence>MRDIFTMKQGKLLYRFMLCMGLQFFIHMTGANVISTYVTTIFQQDLDLSNNLARILAACALTWKFLASFVAFFTIDRFGRRKLFLLTGTGLTICMTGLAITNSFPDSNKPASIFSVIFIFLFNFFFPIGFLGTSFLYCTEVAPVRLRVAMTSISTANHWLWNFVVQMITPVALSNIGYKYYIVYALIAFCFPIVAFLFYPETMGQSLEKIEELFQRDISVFDTVKAARHMTKWPELDGQVNEDAKVEVEQVEQVENLADEKSV</sequence>
<dbReference type="EMBL" id="JAOPJF010000005">
    <property type="protein sequence ID" value="KAK1149079.1"/>
    <property type="molecule type" value="Genomic_DNA"/>
</dbReference>
<gene>
    <name evidence="1" type="ORF">N8T08_007757</name>
</gene>
<comment type="caution">
    <text evidence="1">The sequence shown here is derived from an EMBL/GenBank/DDBJ whole genome shotgun (WGS) entry which is preliminary data.</text>
</comment>
<name>A0ACC3BET0_9EURO</name>
<evidence type="ECO:0000313" key="2">
    <source>
        <dbReference type="Proteomes" id="UP001177260"/>
    </source>
</evidence>
<organism evidence="1 2">
    <name type="scientific">Aspergillus melleus</name>
    <dbReference type="NCBI Taxonomy" id="138277"/>
    <lineage>
        <taxon>Eukaryota</taxon>
        <taxon>Fungi</taxon>
        <taxon>Dikarya</taxon>
        <taxon>Ascomycota</taxon>
        <taxon>Pezizomycotina</taxon>
        <taxon>Eurotiomycetes</taxon>
        <taxon>Eurotiomycetidae</taxon>
        <taxon>Eurotiales</taxon>
        <taxon>Aspergillaceae</taxon>
        <taxon>Aspergillus</taxon>
        <taxon>Aspergillus subgen. Circumdati</taxon>
    </lineage>
</organism>